<dbReference type="SUPFAM" id="SSF55347">
    <property type="entry name" value="Glyceraldehyde-3-phosphate dehydrogenase-like, C-terminal domain"/>
    <property type="match status" value="1"/>
</dbReference>
<comment type="caution">
    <text evidence="4">The sequence shown here is derived from an EMBL/GenBank/DDBJ whole genome shotgun (WGS) entry which is preliminary data.</text>
</comment>
<dbReference type="InterPro" id="IPR055170">
    <property type="entry name" value="GFO_IDH_MocA-like_dom"/>
</dbReference>
<dbReference type="Pfam" id="PF22725">
    <property type="entry name" value="GFO_IDH_MocA_C3"/>
    <property type="match status" value="1"/>
</dbReference>
<proteinExistence type="inferred from homology"/>
<sequence length="258" mass="28884">MDQSDVKFMYAENFLYAPSIQKVAEIIRAKKTKLFFIKGEESLRGSSSSKAGYWSATGGGSLIRVGSHPLGGAIYLKEVENSYSEEKIELESVFCDTGQITKGIKKKDLPYHNIDIQDVEDFANLSLTYSDGSKVVILASDTVLGGTKNYIEVYGNNGAFNCNLTPVNALETYMLDDNDTEDIVFSEMLPTKVGWNKAFIEDEILRGYTYELQDFCEAVIQNREVVSNFDIASKVIETIYAAYYSAETNSRVYLKEKI</sequence>
<organism evidence="4 5">
    <name type="scientific">Peptoniphilus grossensis</name>
    <dbReference type="NCBI Taxonomy" id="1465756"/>
    <lineage>
        <taxon>Bacteria</taxon>
        <taxon>Bacillati</taxon>
        <taxon>Bacillota</taxon>
        <taxon>Tissierellia</taxon>
        <taxon>Tissierellales</taxon>
        <taxon>Peptoniphilaceae</taxon>
        <taxon>Peptoniphilus</taxon>
    </lineage>
</organism>
<dbReference type="Proteomes" id="UP001328425">
    <property type="component" value="Unassembled WGS sequence"/>
</dbReference>
<keyword evidence="5" id="KW-1185">Reference proteome</keyword>
<gene>
    <name evidence="4" type="ORF">PV361_04720</name>
</gene>
<evidence type="ECO:0000313" key="5">
    <source>
        <dbReference type="Proteomes" id="UP001328425"/>
    </source>
</evidence>
<dbReference type="EMBL" id="JARBCY010000031">
    <property type="protein sequence ID" value="MEF3318002.1"/>
    <property type="molecule type" value="Genomic_DNA"/>
</dbReference>
<dbReference type="RefSeq" id="WP_332087164.1">
    <property type="nucleotide sequence ID" value="NZ_JARBCY010000031.1"/>
</dbReference>
<dbReference type="PANTHER" id="PTHR42840">
    <property type="entry name" value="NAD(P)-BINDING ROSSMANN-FOLD SUPERFAMILY PROTEIN-RELATED"/>
    <property type="match status" value="1"/>
</dbReference>
<evidence type="ECO:0000256" key="2">
    <source>
        <dbReference type="ARBA" id="ARBA00023002"/>
    </source>
</evidence>
<evidence type="ECO:0000313" key="4">
    <source>
        <dbReference type="EMBL" id="MEF3318002.1"/>
    </source>
</evidence>
<protein>
    <recommendedName>
        <fullName evidence="3">GFO/IDH/MocA-like oxidoreductase domain-containing protein</fullName>
    </recommendedName>
</protein>
<accession>A0ABU7XAN9</accession>
<dbReference type="Gene3D" id="3.30.360.10">
    <property type="entry name" value="Dihydrodipicolinate Reductase, domain 2"/>
    <property type="match status" value="1"/>
</dbReference>
<reference evidence="4 5" key="1">
    <citation type="submission" date="2022-11" db="EMBL/GenBank/DDBJ databases">
        <title>The First Case of Preauricular Fistular Abscess Caused by Peptoniphilus grossensis.</title>
        <authorList>
            <person name="Byun J.-H."/>
        </authorList>
    </citation>
    <scope>NUCLEOTIDE SEQUENCE [LARGE SCALE GENOMIC DNA]</scope>
    <source>
        <strain evidence="4 5">GYB008</strain>
    </source>
</reference>
<comment type="similarity">
    <text evidence="1">Belongs to the Gfo/Idh/MocA family.</text>
</comment>
<feature type="domain" description="GFO/IDH/MocA-like oxidoreductase" evidence="3">
    <location>
        <begin position="52"/>
        <end position="160"/>
    </location>
</feature>
<evidence type="ECO:0000256" key="1">
    <source>
        <dbReference type="ARBA" id="ARBA00010928"/>
    </source>
</evidence>
<dbReference type="PANTHER" id="PTHR42840:SF3">
    <property type="entry name" value="BINDING ROSSMANN FOLD OXIDOREDUCTASE, PUTATIVE (AFU_ORTHOLOGUE AFUA_2G10240)-RELATED"/>
    <property type="match status" value="1"/>
</dbReference>
<keyword evidence="2" id="KW-0560">Oxidoreductase</keyword>
<name>A0ABU7XAN9_9FIRM</name>
<evidence type="ECO:0000259" key="3">
    <source>
        <dbReference type="Pfam" id="PF22725"/>
    </source>
</evidence>